<reference evidence="9 10" key="1">
    <citation type="submission" date="2014-04" db="EMBL/GenBank/DDBJ databases">
        <authorList>
            <person name="Bishop-Lilly K.A."/>
            <person name="Broomall S.M."/>
            <person name="Chain P.S."/>
            <person name="Chertkov O."/>
            <person name="Coyne S.R."/>
            <person name="Daligault H.E."/>
            <person name="Davenport K.W."/>
            <person name="Erkkila T."/>
            <person name="Frey K.G."/>
            <person name="Gibbons H.S."/>
            <person name="Gu W."/>
            <person name="Jaissle J."/>
            <person name="Johnson S.L."/>
            <person name="Koroleva G.I."/>
            <person name="Ladner J.T."/>
            <person name="Lo C.-C."/>
            <person name="Minogue T.D."/>
            <person name="Munk C."/>
            <person name="Palacios G.F."/>
            <person name="Redden C.L."/>
            <person name="Rosenzweig C.N."/>
            <person name="Scholz M.B."/>
            <person name="Teshima H."/>
            <person name="Xu Y."/>
        </authorList>
    </citation>
    <scope>NUCLEOTIDE SEQUENCE [LARGE SCALE GENOMIC DNA]</scope>
    <source>
        <strain evidence="9 10">8244</strain>
    </source>
</reference>
<dbReference type="AlphaFoldDB" id="A0A090Y7M2"/>
<dbReference type="STRING" id="44252.DJ90_5976"/>
<comment type="caution">
    <text evidence="9">The sequence shown here is derived from an EMBL/GenBank/DDBJ whole genome shotgun (WGS) entry which is preliminary data.</text>
</comment>
<keyword evidence="6 7" id="KW-0472">Membrane</keyword>
<dbReference type="EMBL" id="JMQA01000051">
    <property type="protein sequence ID" value="KFM93827.1"/>
    <property type="molecule type" value="Genomic_DNA"/>
</dbReference>
<feature type="transmembrane region" description="Helical" evidence="7">
    <location>
        <begin position="147"/>
        <end position="166"/>
    </location>
</feature>
<dbReference type="GeneID" id="77010110"/>
<dbReference type="CDD" id="cd06261">
    <property type="entry name" value="TM_PBP2"/>
    <property type="match status" value="1"/>
</dbReference>
<evidence type="ECO:0000313" key="9">
    <source>
        <dbReference type="EMBL" id="KFM93827.1"/>
    </source>
</evidence>
<protein>
    <submittedName>
        <fullName evidence="9">Binding--dependent transport system inner membrane component family protein</fullName>
    </submittedName>
</protein>
<feature type="transmembrane region" description="Helical" evidence="7">
    <location>
        <begin position="218"/>
        <end position="237"/>
    </location>
</feature>
<feature type="transmembrane region" description="Helical" evidence="7">
    <location>
        <begin position="249"/>
        <end position="271"/>
    </location>
</feature>
<dbReference type="PATRIC" id="fig|44252.3.peg.5941"/>
<evidence type="ECO:0000256" key="2">
    <source>
        <dbReference type="ARBA" id="ARBA00022448"/>
    </source>
</evidence>
<keyword evidence="4 7" id="KW-0812">Transmembrane</keyword>
<dbReference type="PANTHER" id="PTHR43744">
    <property type="entry name" value="ABC TRANSPORTER PERMEASE PROTEIN MG189-RELATED-RELATED"/>
    <property type="match status" value="1"/>
</dbReference>
<evidence type="ECO:0000256" key="3">
    <source>
        <dbReference type="ARBA" id="ARBA00022475"/>
    </source>
</evidence>
<evidence type="ECO:0000256" key="6">
    <source>
        <dbReference type="ARBA" id="ARBA00023136"/>
    </source>
</evidence>
<dbReference type="Gene3D" id="1.10.3720.10">
    <property type="entry name" value="MetI-like"/>
    <property type="match status" value="1"/>
</dbReference>
<dbReference type="Proteomes" id="UP000029278">
    <property type="component" value="Unassembled WGS sequence"/>
</dbReference>
<evidence type="ECO:0000256" key="5">
    <source>
        <dbReference type="ARBA" id="ARBA00022989"/>
    </source>
</evidence>
<name>A0A090Y7M2_PAEMA</name>
<feature type="transmembrane region" description="Helical" evidence="7">
    <location>
        <begin position="75"/>
        <end position="99"/>
    </location>
</feature>
<evidence type="ECO:0000256" key="7">
    <source>
        <dbReference type="RuleBase" id="RU363032"/>
    </source>
</evidence>
<dbReference type="PANTHER" id="PTHR43744:SF6">
    <property type="entry name" value="ABC TRANSPORTER PERMEASE PROTEIN YESQ-RELATED"/>
    <property type="match status" value="1"/>
</dbReference>
<comment type="subcellular location">
    <subcellularLocation>
        <location evidence="1 7">Cell membrane</location>
        <topology evidence="1 7">Multi-pass membrane protein</topology>
    </subcellularLocation>
</comment>
<proteinExistence type="inferred from homology"/>
<dbReference type="InterPro" id="IPR000515">
    <property type="entry name" value="MetI-like"/>
</dbReference>
<comment type="similarity">
    <text evidence="7">Belongs to the binding-protein-dependent transport system permease family.</text>
</comment>
<dbReference type="OrthoDB" id="9771544at2"/>
<dbReference type="GO" id="GO:0005886">
    <property type="term" value="C:plasma membrane"/>
    <property type="evidence" value="ECO:0007669"/>
    <property type="project" value="UniProtKB-SubCell"/>
</dbReference>
<keyword evidence="10" id="KW-1185">Reference proteome</keyword>
<keyword evidence="2 7" id="KW-0813">Transport</keyword>
<organism evidence="9 10">
    <name type="scientific">Paenibacillus macerans</name>
    <name type="common">Bacillus macerans</name>
    <dbReference type="NCBI Taxonomy" id="44252"/>
    <lineage>
        <taxon>Bacteria</taxon>
        <taxon>Bacillati</taxon>
        <taxon>Bacillota</taxon>
        <taxon>Bacilli</taxon>
        <taxon>Bacillales</taxon>
        <taxon>Paenibacillaceae</taxon>
        <taxon>Paenibacillus</taxon>
    </lineage>
</organism>
<sequence>MSQAARRWYAISFHFLMTILGILMIYPLIWSVASSFKDNSEIFVNSYSLFPRDWGVIENYLSGWKGVGGVSFGRFLWNSAVVAVIGTLGGVMSSLMAAYAFARVRFALSSFWFVCVMTTLMIPNQVMIVPQYILFKRLHLIDTLTSLIIPWFFGSAFFIFLMVQFIRGLPLDLDEAAEIDGCGKMGIFFRIVLPLATPAIITSTIFSFYWIWQDFFQPLIFISSTRMFTVSLALNLYFDPNSFSNYGGLFAMSVISLIPVVAVFLVFQRYLVEGVATTGLKG</sequence>
<feature type="domain" description="ABC transmembrane type-1" evidence="8">
    <location>
        <begin position="76"/>
        <end position="267"/>
    </location>
</feature>
<dbReference type="GO" id="GO:0055085">
    <property type="term" value="P:transmembrane transport"/>
    <property type="evidence" value="ECO:0007669"/>
    <property type="project" value="InterPro"/>
</dbReference>
<dbReference type="PROSITE" id="PS50928">
    <property type="entry name" value="ABC_TM1"/>
    <property type="match status" value="1"/>
</dbReference>
<evidence type="ECO:0000256" key="1">
    <source>
        <dbReference type="ARBA" id="ARBA00004651"/>
    </source>
</evidence>
<evidence type="ECO:0000256" key="4">
    <source>
        <dbReference type="ARBA" id="ARBA00022692"/>
    </source>
</evidence>
<dbReference type="HOGENOM" id="CLU_016047_1_1_9"/>
<dbReference type="SUPFAM" id="SSF161098">
    <property type="entry name" value="MetI-like"/>
    <property type="match status" value="1"/>
</dbReference>
<feature type="transmembrane region" description="Helical" evidence="7">
    <location>
        <begin position="111"/>
        <end position="135"/>
    </location>
</feature>
<keyword evidence="3" id="KW-1003">Cell membrane</keyword>
<dbReference type="RefSeq" id="WP_036626941.1">
    <property type="nucleotide sequence ID" value="NZ_BGML01000027.1"/>
</dbReference>
<gene>
    <name evidence="9" type="ORF">DJ90_5976</name>
</gene>
<evidence type="ECO:0000259" key="8">
    <source>
        <dbReference type="PROSITE" id="PS50928"/>
    </source>
</evidence>
<feature type="transmembrane region" description="Helical" evidence="7">
    <location>
        <begin position="187"/>
        <end position="212"/>
    </location>
</feature>
<accession>A0A090Y7M2</accession>
<keyword evidence="5 7" id="KW-1133">Transmembrane helix</keyword>
<dbReference type="InterPro" id="IPR035906">
    <property type="entry name" value="MetI-like_sf"/>
</dbReference>
<dbReference type="Pfam" id="PF00528">
    <property type="entry name" value="BPD_transp_1"/>
    <property type="match status" value="1"/>
</dbReference>
<feature type="transmembrane region" description="Helical" evidence="7">
    <location>
        <begin position="7"/>
        <end position="29"/>
    </location>
</feature>
<evidence type="ECO:0000313" key="10">
    <source>
        <dbReference type="Proteomes" id="UP000029278"/>
    </source>
</evidence>